<evidence type="ECO:0000256" key="1">
    <source>
        <dbReference type="SAM" id="MobiDB-lite"/>
    </source>
</evidence>
<keyword evidence="3" id="KW-1185">Reference proteome</keyword>
<protein>
    <submittedName>
        <fullName evidence="2">Uncharacterized protein</fullName>
    </submittedName>
</protein>
<name>A0AAD5Q117_PYTIN</name>
<gene>
    <name evidence="2" type="ORF">P43SY_010373</name>
</gene>
<feature type="compositionally biased region" description="Basic and acidic residues" evidence="1">
    <location>
        <begin position="36"/>
        <end position="59"/>
    </location>
</feature>
<dbReference type="AlphaFoldDB" id="A0AAD5Q117"/>
<feature type="compositionally biased region" description="Acidic residues" evidence="1">
    <location>
        <begin position="19"/>
        <end position="32"/>
    </location>
</feature>
<accession>A0AAD5Q117</accession>
<dbReference type="EMBL" id="JAKCXM010002507">
    <property type="protein sequence ID" value="KAJ0390174.1"/>
    <property type="molecule type" value="Genomic_DNA"/>
</dbReference>
<comment type="caution">
    <text evidence="2">The sequence shown here is derived from an EMBL/GenBank/DDBJ whole genome shotgun (WGS) entry which is preliminary data.</text>
</comment>
<evidence type="ECO:0000313" key="3">
    <source>
        <dbReference type="Proteomes" id="UP001209570"/>
    </source>
</evidence>
<feature type="region of interest" description="Disordered" evidence="1">
    <location>
        <begin position="17"/>
        <end position="110"/>
    </location>
</feature>
<sequence length="166" mass="18307">MMDECIVDDFANRLKFEFEDNGDDGDDMDADQDWFVNDKRDTERSPSPTKSDKSRDRPDTVGGSASASPVKDGASPRAAASTSPKAAALPSNMTKSNSAPTVDSEPDETAVSSCRTAFLHYFPPEFGILVMERGTSDSVMDKRYGTKYFKVYLPQVHDAQTEFLEQ</sequence>
<dbReference type="Proteomes" id="UP001209570">
    <property type="component" value="Unassembled WGS sequence"/>
</dbReference>
<proteinExistence type="predicted"/>
<feature type="compositionally biased region" description="Polar residues" evidence="1">
    <location>
        <begin position="92"/>
        <end position="101"/>
    </location>
</feature>
<evidence type="ECO:0000313" key="2">
    <source>
        <dbReference type="EMBL" id="KAJ0390174.1"/>
    </source>
</evidence>
<reference evidence="2" key="1">
    <citation type="submission" date="2021-12" db="EMBL/GenBank/DDBJ databases">
        <title>Prjna785345.</title>
        <authorList>
            <person name="Rujirawat T."/>
            <person name="Krajaejun T."/>
        </authorList>
    </citation>
    <scope>NUCLEOTIDE SEQUENCE</scope>
    <source>
        <strain evidence="2">Pi057C3</strain>
    </source>
</reference>
<feature type="compositionally biased region" description="Low complexity" evidence="1">
    <location>
        <begin position="75"/>
        <end position="91"/>
    </location>
</feature>
<organism evidence="2 3">
    <name type="scientific">Pythium insidiosum</name>
    <name type="common">Pythiosis disease agent</name>
    <dbReference type="NCBI Taxonomy" id="114742"/>
    <lineage>
        <taxon>Eukaryota</taxon>
        <taxon>Sar</taxon>
        <taxon>Stramenopiles</taxon>
        <taxon>Oomycota</taxon>
        <taxon>Peronosporomycetes</taxon>
        <taxon>Pythiales</taxon>
        <taxon>Pythiaceae</taxon>
        <taxon>Pythium</taxon>
    </lineage>
</organism>